<dbReference type="EMBL" id="AJWK01029358">
    <property type="status" value="NOT_ANNOTATED_CDS"/>
    <property type="molecule type" value="Genomic_DNA"/>
</dbReference>
<protein>
    <submittedName>
        <fullName evidence="1">Uncharacterized protein</fullName>
    </submittedName>
</protein>
<evidence type="ECO:0000313" key="2">
    <source>
        <dbReference type="Proteomes" id="UP000092461"/>
    </source>
</evidence>
<dbReference type="AlphaFoldDB" id="A0A1B0CUL8"/>
<accession>A0A1B0CUL8</accession>
<dbReference type="VEuPathDB" id="VectorBase:LLOJ008653"/>
<sequence length="80" mass="9686">MKKHWGRQLQQFTRDHFSMNERNFRLSSNFPTVLDHVPIDESTAVLSQVVQIHQIQHHRVLLLIKNQYHLLHAHQLHLRH</sequence>
<proteinExistence type="predicted"/>
<organism evidence="1 2">
    <name type="scientific">Lutzomyia longipalpis</name>
    <name type="common">Sand fly</name>
    <dbReference type="NCBI Taxonomy" id="7200"/>
    <lineage>
        <taxon>Eukaryota</taxon>
        <taxon>Metazoa</taxon>
        <taxon>Ecdysozoa</taxon>
        <taxon>Arthropoda</taxon>
        <taxon>Hexapoda</taxon>
        <taxon>Insecta</taxon>
        <taxon>Pterygota</taxon>
        <taxon>Neoptera</taxon>
        <taxon>Endopterygota</taxon>
        <taxon>Diptera</taxon>
        <taxon>Nematocera</taxon>
        <taxon>Psychodoidea</taxon>
        <taxon>Psychodidae</taxon>
        <taxon>Lutzomyia</taxon>
        <taxon>Lutzomyia</taxon>
    </lineage>
</organism>
<name>A0A1B0CUL8_LUTLO</name>
<evidence type="ECO:0000313" key="1">
    <source>
        <dbReference type="EnsemblMetazoa" id="LLOJ008653-PA"/>
    </source>
</evidence>
<dbReference type="Proteomes" id="UP000092461">
    <property type="component" value="Unassembled WGS sequence"/>
</dbReference>
<reference evidence="1" key="1">
    <citation type="submission" date="2020-05" db="UniProtKB">
        <authorList>
            <consortium name="EnsemblMetazoa"/>
        </authorList>
    </citation>
    <scope>IDENTIFICATION</scope>
    <source>
        <strain evidence="1">Jacobina</strain>
    </source>
</reference>
<dbReference type="EMBL" id="AJWK01029357">
    <property type="status" value="NOT_ANNOTATED_CDS"/>
    <property type="molecule type" value="Genomic_DNA"/>
</dbReference>
<dbReference type="EnsemblMetazoa" id="LLOJ008653-RA">
    <property type="protein sequence ID" value="LLOJ008653-PA"/>
    <property type="gene ID" value="LLOJ008653"/>
</dbReference>
<keyword evidence="2" id="KW-1185">Reference proteome</keyword>